<reference evidence="4 5" key="1">
    <citation type="submission" date="2014-03" db="EMBL/GenBank/DDBJ databases">
        <authorList>
            <person name="Sibley D."/>
            <person name="Venepally P."/>
            <person name="Karamycheva S."/>
            <person name="Hadjithomas M."/>
            <person name="Khan A."/>
            <person name="Brunk B."/>
            <person name="Roos D."/>
            <person name="Caler E."/>
            <person name="Lorenzi H."/>
        </authorList>
    </citation>
    <scope>NUCLEOTIDE SEQUENCE [LARGE SCALE GENOMIC DNA]</scope>
    <source>
        <strain evidence="5">p89</strain>
    </source>
</reference>
<dbReference type="EMBL" id="AEYI02001798">
    <property type="protein sequence ID" value="KFG32988.1"/>
    <property type="molecule type" value="Genomic_DNA"/>
</dbReference>
<gene>
    <name evidence="4" type="ORF">TGP89_289010</name>
</gene>
<dbReference type="Proteomes" id="UP000028828">
    <property type="component" value="Unassembled WGS sequence"/>
</dbReference>
<dbReference type="InterPro" id="IPR006768">
    <property type="entry name" value="Cwf19-like_C_dom-1"/>
</dbReference>
<accession>A0A086JLH0</accession>
<dbReference type="Gene3D" id="3.30.428.10">
    <property type="entry name" value="HIT-like"/>
    <property type="match status" value="1"/>
</dbReference>
<organism evidence="4 5">
    <name type="scientific">Toxoplasma gondii p89</name>
    <dbReference type="NCBI Taxonomy" id="943119"/>
    <lineage>
        <taxon>Eukaryota</taxon>
        <taxon>Sar</taxon>
        <taxon>Alveolata</taxon>
        <taxon>Apicomplexa</taxon>
        <taxon>Conoidasida</taxon>
        <taxon>Coccidia</taxon>
        <taxon>Eucoccidiorida</taxon>
        <taxon>Eimeriorina</taxon>
        <taxon>Sarcocystidae</taxon>
        <taxon>Toxoplasma</taxon>
    </lineage>
</organism>
<dbReference type="PANTHER" id="PTHR12072:SF4">
    <property type="entry name" value="CWF19-LIKE PROTEIN 1"/>
    <property type="match status" value="1"/>
</dbReference>
<feature type="compositionally biased region" description="Basic and acidic residues" evidence="2">
    <location>
        <begin position="245"/>
        <end position="259"/>
    </location>
</feature>
<dbReference type="SUPFAM" id="SSF54928">
    <property type="entry name" value="RNA-binding domain, RBD"/>
    <property type="match status" value="1"/>
</dbReference>
<dbReference type="InterPro" id="IPR036265">
    <property type="entry name" value="HIT-like_sf"/>
</dbReference>
<dbReference type="Pfam" id="PF04677">
    <property type="entry name" value="CwfJ_C_1"/>
    <property type="match status" value="1"/>
</dbReference>
<dbReference type="GO" id="GO:0071014">
    <property type="term" value="C:post-mRNA release spliceosomal complex"/>
    <property type="evidence" value="ECO:0007669"/>
    <property type="project" value="TreeGrafter"/>
</dbReference>
<dbReference type="VEuPathDB" id="ToxoDB:TGP89_289010"/>
<dbReference type="InterPro" id="IPR035979">
    <property type="entry name" value="RBD_domain_sf"/>
</dbReference>
<dbReference type="CDD" id="cd00590">
    <property type="entry name" value="RRM_SF"/>
    <property type="match status" value="1"/>
</dbReference>
<evidence type="ECO:0000313" key="5">
    <source>
        <dbReference type="Proteomes" id="UP000028828"/>
    </source>
</evidence>
<sequence>MANVSRILLCGDVRGSFHLLGKLLKRIQDRQGPFAAVFCCGSFFGPPDKEASSTLSAGNVKATDADDGCAASPINTEHEDVAEEHGPLLSLLRERYSDQMKELSSVASSLPLPLFFIDEDVACAMAQVAARNAPATTCQAGECRMEKERTERGNGVMKDLDDASRDGVDGICGIVKTESDSPTGSYNFTDTVAMSATLSSDASGASGLVQLFPNIFWLGAAGFVRIAGLRVAFFGMPETATSSDEEVKQEGGDNLETRKTGRGNGANDPSVSDSSPSVKRRRLDEEKVEGLGEPPSVLTSGDPCQSHPSSSASCGCPHLCPPYPSYSFSSSAKALKYMADLGERPTWRARIDLMLSCRWPKGIWRDLSTLAEQKKKKEDEFNELLAKAHVSVDALDTRHSGSAASQLAGCLEPRYLFAASAGLFYARPAFRGARFGYTTKFIALGNLGSKEPERKPIHALQLTPLDEIRSALSPALARADALSDSEKKETSVHSSSLTADEAVATLFALPPDATCNPISSLLPSTLKLCGESSDSDALERMTPASLRRELLRNAQCLDDDSKSLSGAASPAQPSACRPFGPKKDPLQRGQGPQRPCCVVCVCNLPYGVDDQSLEKVMAAFGEVKFIYSPRNPEDKSQGTGKAFVVYFNSESAEKAVEASGRLEAGRRVLRVAMWREKIPFAHKVPREDGVPPPPKPGSSIVTKPHADCWFCLANPKVEKHLVASVGDTCYVAAPKGGMHVLHALIIPITHFPSVAFATEDVRAEIGRYVHRYRTALRQKENLDCIVYERYVPMRATKAMHTQVQCIPCSRAEGLRAVEVFKKKAHKVGLSFEALLSERNTLAFSELAARAPDTEIAYFYIELPGLSTASGQLVERFLYVQQSFRKGGASTGSGSKTGGGGCGDRLPMNFGREFIAELIERPELADWQNCIVDPEEERTRTAELSRLIAGALD</sequence>
<evidence type="ECO:0000259" key="3">
    <source>
        <dbReference type="PROSITE" id="PS50102"/>
    </source>
</evidence>
<evidence type="ECO:0000256" key="1">
    <source>
        <dbReference type="PROSITE-ProRule" id="PRU00176"/>
    </source>
</evidence>
<dbReference type="InterPro" id="IPR012677">
    <property type="entry name" value="Nucleotide-bd_a/b_plait_sf"/>
</dbReference>
<dbReference type="OrthoDB" id="444325at2759"/>
<feature type="domain" description="RRM" evidence="3">
    <location>
        <begin position="597"/>
        <end position="676"/>
    </location>
</feature>
<dbReference type="PROSITE" id="PS50102">
    <property type="entry name" value="RRM"/>
    <property type="match status" value="1"/>
</dbReference>
<dbReference type="GO" id="GO:0000398">
    <property type="term" value="P:mRNA splicing, via spliceosome"/>
    <property type="evidence" value="ECO:0007669"/>
    <property type="project" value="TreeGrafter"/>
</dbReference>
<evidence type="ECO:0000256" key="2">
    <source>
        <dbReference type="SAM" id="MobiDB-lite"/>
    </source>
</evidence>
<evidence type="ECO:0000313" key="4">
    <source>
        <dbReference type="EMBL" id="KFG32988.1"/>
    </source>
</evidence>
<dbReference type="Pfam" id="PF00076">
    <property type="entry name" value="RRM_1"/>
    <property type="match status" value="1"/>
</dbReference>
<dbReference type="InterPro" id="IPR000504">
    <property type="entry name" value="RRM_dom"/>
</dbReference>
<proteinExistence type="predicted"/>
<dbReference type="SMART" id="SM00360">
    <property type="entry name" value="RRM"/>
    <property type="match status" value="1"/>
</dbReference>
<dbReference type="Gene3D" id="3.30.70.330">
    <property type="match status" value="1"/>
</dbReference>
<dbReference type="GO" id="GO:0061632">
    <property type="term" value="F:RNA lariat debranching enzyme activator activity"/>
    <property type="evidence" value="ECO:0007669"/>
    <property type="project" value="TreeGrafter"/>
</dbReference>
<comment type="caution">
    <text evidence="4">The sequence shown here is derived from an EMBL/GenBank/DDBJ whole genome shotgun (WGS) entry which is preliminary data.</text>
</comment>
<dbReference type="InterPro" id="IPR040194">
    <property type="entry name" value="Cwf19-like"/>
</dbReference>
<name>A0A086JLH0_TOXGO</name>
<feature type="region of interest" description="Disordered" evidence="2">
    <location>
        <begin position="561"/>
        <end position="590"/>
    </location>
</feature>
<feature type="compositionally biased region" description="Low complexity" evidence="2">
    <location>
        <begin position="268"/>
        <end position="277"/>
    </location>
</feature>
<dbReference type="SUPFAM" id="SSF54197">
    <property type="entry name" value="HIT-like"/>
    <property type="match status" value="1"/>
</dbReference>
<feature type="region of interest" description="Disordered" evidence="2">
    <location>
        <begin position="239"/>
        <end position="304"/>
    </location>
</feature>
<dbReference type="AlphaFoldDB" id="A0A086JLH0"/>
<dbReference type="GO" id="GO:0003723">
    <property type="term" value="F:RNA binding"/>
    <property type="evidence" value="ECO:0007669"/>
    <property type="project" value="UniProtKB-UniRule"/>
</dbReference>
<keyword evidence="1" id="KW-0694">RNA-binding</keyword>
<dbReference type="PANTHER" id="PTHR12072">
    <property type="entry name" value="CWF19, CELL CYCLE CONTROL PROTEIN"/>
    <property type="match status" value="1"/>
</dbReference>
<protein>
    <submittedName>
        <fullName evidence="4">RNA recognition motif-containing protein</fullName>
    </submittedName>
</protein>